<gene>
    <name evidence="2" type="ORF">CYFUS_004305</name>
</gene>
<reference evidence="2 3" key="1">
    <citation type="submission" date="2017-06" db="EMBL/GenBank/DDBJ databases">
        <title>Sequencing and comparative analysis of myxobacterial genomes.</title>
        <authorList>
            <person name="Rupp O."/>
            <person name="Goesmann A."/>
            <person name="Sogaard-Andersen L."/>
        </authorList>
    </citation>
    <scope>NUCLEOTIDE SEQUENCE [LARGE SCALE GENOMIC DNA]</scope>
    <source>
        <strain evidence="2 3">DSM 52655</strain>
    </source>
</reference>
<evidence type="ECO:0008006" key="4">
    <source>
        <dbReference type="Google" id="ProtNLM"/>
    </source>
</evidence>
<dbReference type="KEGG" id="cfus:CYFUS_004305"/>
<evidence type="ECO:0000256" key="1">
    <source>
        <dbReference type="SAM" id="Phobius"/>
    </source>
</evidence>
<dbReference type="RefSeq" id="WP_095986975.1">
    <property type="nucleotide sequence ID" value="NZ_CP022098.1"/>
</dbReference>
<evidence type="ECO:0000313" key="3">
    <source>
        <dbReference type="Proteomes" id="UP000217257"/>
    </source>
</evidence>
<feature type="transmembrane region" description="Helical" evidence="1">
    <location>
        <begin position="149"/>
        <end position="166"/>
    </location>
</feature>
<accession>A0A250J5Q7</accession>
<feature type="transmembrane region" description="Helical" evidence="1">
    <location>
        <begin position="12"/>
        <end position="33"/>
    </location>
</feature>
<evidence type="ECO:0000313" key="2">
    <source>
        <dbReference type="EMBL" id="ATB38870.1"/>
    </source>
</evidence>
<keyword evidence="1" id="KW-0472">Membrane</keyword>
<protein>
    <recommendedName>
        <fullName evidence="4">Glycosyltransferase RgtA/B/C/D-like domain-containing protein</fullName>
    </recommendedName>
</protein>
<keyword evidence="1" id="KW-1133">Transmembrane helix</keyword>
<keyword evidence="1" id="KW-0812">Transmembrane</keyword>
<dbReference type="Proteomes" id="UP000217257">
    <property type="component" value="Chromosome"/>
</dbReference>
<feature type="transmembrane region" description="Helical" evidence="1">
    <location>
        <begin position="356"/>
        <end position="375"/>
    </location>
</feature>
<proteinExistence type="predicted"/>
<feature type="transmembrane region" description="Helical" evidence="1">
    <location>
        <begin position="297"/>
        <end position="318"/>
    </location>
</feature>
<feature type="transmembrane region" description="Helical" evidence="1">
    <location>
        <begin position="89"/>
        <end position="110"/>
    </location>
</feature>
<feature type="transmembrane region" description="Helical" evidence="1">
    <location>
        <begin position="122"/>
        <end position="143"/>
    </location>
</feature>
<dbReference type="AlphaFoldDB" id="A0A250J5Q7"/>
<name>A0A250J5Q7_9BACT</name>
<dbReference type="EMBL" id="CP022098">
    <property type="protein sequence ID" value="ATB38870.1"/>
    <property type="molecule type" value="Genomic_DNA"/>
</dbReference>
<organism evidence="2 3">
    <name type="scientific">Cystobacter fuscus</name>
    <dbReference type="NCBI Taxonomy" id="43"/>
    <lineage>
        <taxon>Bacteria</taxon>
        <taxon>Pseudomonadati</taxon>
        <taxon>Myxococcota</taxon>
        <taxon>Myxococcia</taxon>
        <taxon>Myxococcales</taxon>
        <taxon>Cystobacterineae</taxon>
        <taxon>Archangiaceae</taxon>
        <taxon>Cystobacter</taxon>
    </lineage>
</organism>
<feature type="transmembrane region" description="Helical" evidence="1">
    <location>
        <begin position="330"/>
        <end position="349"/>
    </location>
</feature>
<sequence length="558" mass="62404">MTRSLRHLSPSRLAVLVLIAGAAYVGWSTFWFLTDDAFISFRYISNHMRGWGYTWNPPPFRPVEGYSNFLWMVLLEGIWRLTGVEPPDAANPVSLLLSYGTLALGFRWVWRMALPPSLERHRFALAVAVLVGVLSNRTFLAWMSSGLETSLFIFCTTLWIVATLALDRGGGPRALAVSCTAAALTALTRPDGQLMVLASGLLALGFLLRTPPRGRWVLAGLPLLLDVAHLLWRHATYGEWVPNTYFAKHVAAWPESGLRYALSFVLEYALGVWLAVGIAATVAVLRSLGGRRVVRAVGARPGAVAVVAVLVAHFAYYTLIIGGDHFEYRVYAHLVLPLWVSFVGFLAWLELSARTAAAVGGLFLLLSLPLPWVHYARTRELTTRASTNKLFQPVADAFPPGARAYARLFDAQQAWLIRHLVGLRHQEHKVLYELQQQGLPPREVGEELKFGDPMTRLVLVWKTVGVPAWVLPEVVILDYLGLNDRVVARTPLSADRRESRTMAHDRQPPPGYFECFEPNLRYQEGRFVVTPRREPLTDERIRECEARFDPTRAAPVTP</sequence>
<feature type="transmembrane region" description="Helical" evidence="1">
    <location>
        <begin position="260"/>
        <end position="285"/>
    </location>
</feature>